<dbReference type="InterPro" id="IPR036864">
    <property type="entry name" value="Zn2-C6_fun-type_DNA-bd_sf"/>
</dbReference>
<gene>
    <name evidence="4" type="ORF">CMUS01_03888</name>
</gene>
<dbReference type="GO" id="GO:0008270">
    <property type="term" value="F:zinc ion binding"/>
    <property type="evidence" value="ECO:0007669"/>
    <property type="project" value="InterPro"/>
</dbReference>
<dbReference type="GO" id="GO:0000981">
    <property type="term" value="F:DNA-binding transcription factor activity, RNA polymerase II-specific"/>
    <property type="evidence" value="ECO:0007669"/>
    <property type="project" value="InterPro"/>
</dbReference>
<keyword evidence="1" id="KW-0539">Nucleus</keyword>
<accession>A0A8H6NQ75</accession>
<dbReference type="InterPro" id="IPR001138">
    <property type="entry name" value="Zn2Cys6_DnaBD"/>
</dbReference>
<keyword evidence="5" id="KW-1185">Reference proteome</keyword>
<name>A0A8H6NQ75_9PEZI</name>
<evidence type="ECO:0000313" key="5">
    <source>
        <dbReference type="Proteomes" id="UP000639643"/>
    </source>
</evidence>
<feature type="domain" description="Zn(2)-C6 fungal-type" evidence="3">
    <location>
        <begin position="52"/>
        <end position="82"/>
    </location>
</feature>
<reference evidence="4" key="1">
    <citation type="journal article" date="2020" name="Phytopathology">
        <title>Genome Sequence Resources of Colletotrichum truncatum, C. plurivorum, C. musicola, and C. sojae: Four Species Pathogenic to Soybean (Glycine max).</title>
        <authorList>
            <person name="Rogerio F."/>
            <person name="Boufleur T.R."/>
            <person name="Ciampi-Guillardi M."/>
            <person name="Sukno S.A."/>
            <person name="Thon M.R."/>
            <person name="Massola Junior N.S."/>
            <person name="Baroncelli R."/>
        </authorList>
    </citation>
    <scope>NUCLEOTIDE SEQUENCE</scope>
    <source>
        <strain evidence="4">LFN0074</strain>
    </source>
</reference>
<protein>
    <submittedName>
        <fullName evidence="4">C6 transcription factor</fullName>
    </submittedName>
</protein>
<dbReference type="SMART" id="SM00066">
    <property type="entry name" value="GAL4"/>
    <property type="match status" value="1"/>
</dbReference>
<sequence length="218" mass="23845">MAGHHHSYREIRPAFSLDSSPPGGDSAPDDFTGLRSSAPGRKGAARRNVLVACASCKKRKIKCSAERPKCSGCVSKNLACQYDAGPCESRSAMRKRKYEESERQNDCLKEFFDAIRSMPEAQSYDVVRRIRAGASAEEVLRLVKAGNVLLQLSSQGSDMSDVAAGMPTPERTPEMLDVNPGGAQVSETTTKRNRLPAHGSVPVSLDDARSRNFVRRRF</sequence>
<organism evidence="4 5">
    <name type="scientific">Colletotrichum musicola</name>
    <dbReference type="NCBI Taxonomy" id="2175873"/>
    <lineage>
        <taxon>Eukaryota</taxon>
        <taxon>Fungi</taxon>
        <taxon>Dikarya</taxon>
        <taxon>Ascomycota</taxon>
        <taxon>Pezizomycotina</taxon>
        <taxon>Sordariomycetes</taxon>
        <taxon>Hypocreomycetidae</taxon>
        <taxon>Glomerellales</taxon>
        <taxon>Glomerellaceae</taxon>
        <taxon>Colletotrichum</taxon>
        <taxon>Colletotrichum orchidearum species complex</taxon>
    </lineage>
</organism>
<dbReference type="InterPro" id="IPR053187">
    <property type="entry name" value="Notoamide_regulator"/>
</dbReference>
<dbReference type="Proteomes" id="UP000639643">
    <property type="component" value="Unassembled WGS sequence"/>
</dbReference>
<dbReference type="CDD" id="cd00067">
    <property type="entry name" value="GAL4"/>
    <property type="match status" value="1"/>
</dbReference>
<evidence type="ECO:0000313" key="4">
    <source>
        <dbReference type="EMBL" id="KAF6840529.1"/>
    </source>
</evidence>
<evidence type="ECO:0000259" key="3">
    <source>
        <dbReference type="PROSITE" id="PS50048"/>
    </source>
</evidence>
<proteinExistence type="predicted"/>
<dbReference type="PROSITE" id="PS00463">
    <property type="entry name" value="ZN2_CY6_FUNGAL_1"/>
    <property type="match status" value="1"/>
</dbReference>
<dbReference type="PANTHER" id="PTHR47256">
    <property type="entry name" value="ZN(II)2CYS6 TRANSCRIPTION FACTOR (EUROFUNG)-RELATED"/>
    <property type="match status" value="1"/>
</dbReference>
<dbReference type="SUPFAM" id="SSF57701">
    <property type="entry name" value="Zn2/Cys6 DNA-binding domain"/>
    <property type="match status" value="1"/>
</dbReference>
<dbReference type="AlphaFoldDB" id="A0A8H6NQ75"/>
<evidence type="ECO:0000256" key="2">
    <source>
        <dbReference type="SAM" id="MobiDB-lite"/>
    </source>
</evidence>
<dbReference type="Gene3D" id="4.10.240.10">
    <property type="entry name" value="Zn(2)-C6 fungal-type DNA-binding domain"/>
    <property type="match status" value="1"/>
</dbReference>
<dbReference type="Pfam" id="PF00172">
    <property type="entry name" value="Zn_clus"/>
    <property type="match status" value="1"/>
</dbReference>
<feature type="region of interest" description="Disordered" evidence="2">
    <location>
        <begin position="1"/>
        <end position="45"/>
    </location>
</feature>
<dbReference type="PANTHER" id="PTHR47256:SF1">
    <property type="entry name" value="ZN(II)2CYS6 TRANSCRIPTION FACTOR (EUROFUNG)"/>
    <property type="match status" value="1"/>
</dbReference>
<evidence type="ECO:0000256" key="1">
    <source>
        <dbReference type="ARBA" id="ARBA00023242"/>
    </source>
</evidence>
<feature type="region of interest" description="Disordered" evidence="2">
    <location>
        <begin position="170"/>
        <end position="203"/>
    </location>
</feature>
<dbReference type="OrthoDB" id="4848930at2759"/>
<dbReference type="PROSITE" id="PS50048">
    <property type="entry name" value="ZN2_CY6_FUNGAL_2"/>
    <property type="match status" value="1"/>
</dbReference>
<comment type="caution">
    <text evidence="4">The sequence shown here is derived from an EMBL/GenBank/DDBJ whole genome shotgun (WGS) entry which is preliminary data.</text>
</comment>
<dbReference type="PRINTS" id="PR00755">
    <property type="entry name" value="AFLATOXINBRP"/>
</dbReference>
<dbReference type="EMBL" id="WIGM01000099">
    <property type="protein sequence ID" value="KAF6840529.1"/>
    <property type="molecule type" value="Genomic_DNA"/>
</dbReference>